<accession>A0A7K3M091</accession>
<dbReference type="Gene3D" id="1.10.150.520">
    <property type="match status" value="1"/>
</dbReference>
<dbReference type="InterPro" id="IPR023214">
    <property type="entry name" value="HAD_sf"/>
</dbReference>
<dbReference type="SFLD" id="SFLDG01129">
    <property type="entry name" value="C1.5:_HAD__Beta-PGM__Phosphata"/>
    <property type="match status" value="1"/>
</dbReference>
<evidence type="ECO:0000313" key="2">
    <source>
        <dbReference type="Proteomes" id="UP000460435"/>
    </source>
</evidence>
<evidence type="ECO:0000313" key="1">
    <source>
        <dbReference type="EMBL" id="NDL56715.1"/>
    </source>
</evidence>
<proteinExistence type="predicted"/>
<dbReference type="InterPro" id="IPR006439">
    <property type="entry name" value="HAD-SF_hydro_IA"/>
</dbReference>
<dbReference type="PANTHER" id="PTHR47478:SF1">
    <property type="entry name" value="PYRIMIDINE 5'-NUCLEOTIDASE YJJG"/>
    <property type="match status" value="1"/>
</dbReference>
<dbReference type="PANTHER" id="PTHR47478">
    <property type="match status" value="1"/>
</dbReference>
<dbReference type="GO" id="GO:0016787">
    <property type="term" value="F:hydrolase activity"/>
    <property type="evidence" value="ECO:0007669"/>
    <property type="project" value="UniProtKB-KW"/>
</dbReference>
<reference evidence="1 2" key="1">
    <citation type="submission" date="2019-11" db="EMBL/GenBank/DDBJ databases">
        <authorList>
            <person name="Li X.-J."/>
            <person name="Feng X.-M."/>
        </authorList>
    </citation>
    <scope>NUCLEOTIDE SEQUENCE [LARGE SCALE GENOMIC DNA]</scope>
    <source>
        <strain evidence="1 2">XMNu-373</strain>
    </source>
</reference>
<keyword evidence="1" id="KW-0378">Hydrolase</keyword>
<keyword evidence="2" id="KW-1185">Reference proteome</keyword>
<dbReference type="InterPro" id="IPR036412">
    <property type="entry name" value="HAD-like_sf"/>
</dbReference>
<dbReference type="SFLD" id="SFLDS00003">
    <property type="entry name" value="Haloacid_Dehalogenase"/>
    <property type="match status" value="1"/>
</dbReference>
<dbReference type="AlphaFoldDB" id="A0A7K3M091"/>
<dbReference type="PRINTS" id="PR00413">
    <property type="entry name" value="HADHALOGNASE"/>
</dbReference>
<comment type="caution">
    <text evidence="1">The sequence shown here is derived from an EMBL/GenBank/DDBJ whole genome shotgun (WGS) entry which is preliminary data.</text>
</comment>
<dbReference type="SUPFAM" id="SSF56784">
    <property type="entry name" value="HAD-like"/>
    <property type="match status" value="1"/>
</dbReference>
<dbReference type="Pfam" id="PF00702">
    <property type="entry name" value="Hydrolase"/>
    <property type="match status" value="1"/>
</dbReference>
<dbReference type="Gene3D" id="3.40.50.1000">
    <property type="entry name" value="HAD superfamily/HAD-like"/>
    <property type="match status" value="1"/>
</dbReference>
<organism evidence="1 2">
    <name type="scientific">Phytoactinopolyspora mesophila</name>
    <dbReference type="NCBI Taxonomy" id="2650750"/>
    <lineage>
        <taxon>Bacteria</taxon>
        <taxon>Bacillati</taxon>
        <taxon>Actinomycetota</taxon>
        <taxon>Actinomycetes</taxon>
        <taxon>Jiangellales</taxon>
        <taxon>Jiangellaceae</taxon>
        <taxon>Phytoactinopolyspora</taxon>
    </lineage>
</organism>
<name>A0A7K3M091_9ACTN</name>
<dbReference type="EMBL" id="WLZY01000002">
    <property type="protein sequence ID" value="NDL56715.1"/>
    <property type="molecule type" value="Genomic_DNA"/>
</dbReference>
<dbReference type="RefSeq" id="WP_162449433.1">
    <property type="nucleotide sequence ID" value="NZ_WLZY01000002.1"/>
</dbReference>
<sequence length="223" mass="23781">MTLLLLDLDDTLLDRTAAMRAWAQRFLGEIDAPQSDIDWLLNKDAGAPLPLREFVVDLKDRYGLEGTLDEVAEGILEGLVSGMTVEPVVASALKAASDGGWTTFIVTNGSVAAQEPKIRTSGLDAMVDGWIISEEADVWKPDPLIFELAAERARAPLGGAWMIGDNPASDIAGAHRAGISSVWMHRGRVWAESEFQPTASAGSCAEAIHLVLESNGSVQVSGI</sequence>
<dbReference type="InterPro" id="IPR052550">
    <property type="entry name" value="Pyrimidine_5'-ntase_YjjG"/>
</dbReference>
<dbReference type="Proteomes" id="UP000460435">
    <property type="component" value="Unassembled WGS sequence"/>
</dbReference>
<gene>
    <name evidence="1" type="ORF">F7O44_06485</name>
</gene>
<protein>
    <submittedName>
        <fullName evidence="1">HAD-IA family hydrolase</fullName>
    </submittedName>
</protein>
<dbReference type="NCBIfam" id="TIGR01549">
    <property type="entry name" value="HAD-SF-IA-v1"/>
    <property type="match status" value="1"/>
</dbReference>